<dbReference type="Proteomes" id="UP000325577">
    <property type="component" value="Linkage Group LG12"/>
</dbReference>
<accession>A0A5J5BHD0</accession>
<evidence type="ECO:0000313" key="2">
    <source>
        <dbReference type="Proteomes" id="UP000325577"/>
    </source>
</evidence>
<sequence>MDDRRRLPSVNRTGILNRRSHPQMMQMKGRKLLELWRRRGRVDMRHSHISRSGPLELGNFLLNQLGLRGLGPNELGKCQMTGDSRNVLGPAFNYGGLLKGRASNGGRLQAQKGRAYNRGKLQDQYTESINGWPGGAPSDLFEDSMVRPYIPSKATDSSSFIPLDTVLAINGRNGNSEARVNHFDASAAETGNHAKACF</sequence>
<reference evidence="1 2" key="1">
    <citation type="submission" date="2019-09" db="EMBL/GenBank/DDBJ databases">
        <title>A chromosome-level genome assembly of the Chinese tupelo Nyssa sinensis.</title>
        <authorList>
            <person name="Yang X."/>
            <person name="Kang M."/>
            <person name="Yang Y."/>
            <person name="Xiong H."/>
            <person name="Wang M."/>
            <person name="Zhang Z."/>
            <person name="Wang Z."/>
            <person name="Wu H."/>
            <person name="Ma T."/>
            <person name="Liu J."/>
            <person name="Xi Z."/>
        </authorList>
    </citation>
    <scope>NUCLEOTIDE SEQUENCE [LARGE SCALE GENOMIC DNA]</scope>
    <source>
        <strain evidence="1">J267</strain>
        <tissue evidence="1">Leaf</tissue>
    </source>
</reference>
<protein>
    <submittedName>
        <fullName evidence="1">Uncharacterized protein</fullName>
    </submittedName>
</protein>
<proteinExistence type="predicted"/>
<dbReference type="EMBL" id="CM018035">
    <property type="protein sequence ID" value="KAA8542623.1"/>
    <property type="molecule type" value="Genomic_DNA"/>
</dbReference>
<dbReference type="AlphaFoldDB" id="A0A5J5BHD0"/>
<organism evidence="1 2">
    <name type="scientific">Nyssa sinensis</name>
    <dbReference type="NCBI Taxonomy" id="561372"/>
    <lineage>
        <taxon>Eukaryota</taxon>
        <taxon>Viridiplantae</taxon>
        <taxon>Streptophyta</taxon>
        <taxon>Embryophyta</taxon>
        <taxon>Tracheophyta</taxon>
        <taxon>Spermatophyta</taxon>
        <taxon>Magnoliopsida</taxon>
        <taxon>eudicotyledons</taxon>
        <taxon>Gunneridae</taxon>
        <taxon>Pentapetalae</taxon>
        <taxon>asterids</taxon>
        <taxon>Cornales</taxon>
        <taxon>Nyssaceae</taxon>
        <taxon>Nyssa</taxon>
    </lineage>
</organism>
<gene>
    <name evidence="1" type="ORF">F0562_023775</name>
</gene>
<evidence type="ECO:0000313" key="1">
    <source>
        <dbReference type="EMBL" id="KAA8542623.1"/>
    </source>
</evidence>
<keyword evidence="2" id="KW-1185">Reference proteome</keyword>
<name>A0A5J5BHD0_9ASTE</name>